<dbReference type="Pfam" id="PF00892">
    <property type="entry name" value="EamA"/>
    <property type="match status" value="2"/>
</dbReference>
<feature type="transmembrane region" description="Helical" evidence="6">
    <location>
        <begin position="45"/>
        <end position="67"/>
    </location>
</feature>
<dbReference type="InterPro" id="IPR050638">
    <property type="entry name" value="AA-Vitamin_Transporters"/>
</dbReference>
<keyword evidence="5 6" id="KW-0472">Membrane</keyword>
<evidence type="ECO:0000256" key="1">
    <source>
        <dbReference type="ARBA" id="ARBA00004651"/>
    </source>
</evidence>
<protein>
    <submittedName>
        <fullName evidence="8">Permeases of the drug/metabolite transporter (DMT) superfamily</fullName>
    </submittedName>
</protein>
<keyword evidence="4 6" id="KW-1133">Transmembrane helix</keyword>
<evidence type="ECO:0000259" key="7">
    <source>
        <dbReference type="Pfam" id="PF00892"/>
    </source>
</evidence>
<dbReference type="SUPFAM" id="SSF103481">
    <property type="entry name" value="Multidrug resistance efflux transporter EmrE"/>
    <property type="match status" value="2"/>
</dbReference>
<evidence type="ECO:0000256" key="3">
    <source>
        <dbReference type="ARBA" id="ARBA00022692"/>
    </source>
</evidence>
<dbReference type="InterPro" id="IPR000620">
    <property type="entry name" value="EamA_dom"/>
</dbReference>
<feature type="transmembrane region" description="Helical" evidence="6">
    <location>
        <begin position="21"/>
        <end position="39"/>
    </location>
</feature>
<dbReference type="AlphaFoldDB" id="E7C868"/>
<evidence type="ECO:0000256" key="6">
    <source>
        <dbReference type="SAM" id="Phobius"/>
    </source>
</evidence>
<evidence type="ECO:0000256" key="4">
    <source>
        <dbReference type="ARBA" id="ARBA00022989"/>
    </source>
</evidence>
<keyword evidence="2" id="KW-1003">Cell membrane</keyword>
<comment type="subcellular location">
    <subcellularLocation>
        <location evidence="1">Cell membrane</location>
        <topology evidence="1">Multi-pass membrane protein</topology>
    </subcellularLocation>
</comment>
<dbReference type="EMBL" id="GU568019">
    <property type="protein sequence ID" value="ADI23642.1"/>
    <property type="molecule type" value="Genomic_DNA"/>
</dbReference>
<evidence type="ECO:0000256" key="5">
    <source>
        <dbReference type="ARBA" id="ARBA00023136"/>
    </source>
</evidence>
<evidence type="ECO:0000313" key="8">
    <source>
        <dbReference type="EMBL" id="ADI23642.1"/>
    </source>
</evidence>
<accession>E7C868</accession>
<dbReference type="PANTHER" id="PTHR32322">
    <property type="entry name" value="INNER MEMBRANE TRANSPORTER"/>
    <property type="match status" value="1"/>
</dbReference>
<feature type="transmembrane region" description="Helical" evidence="6">
    <location>
        <begin position="79"/>
        <end position="99"/>
    </location>
</feature>
<dbReference type="PANTHER" id="PTHR32322:SF18">
    <property type="entry name" value="S-ADENOSYLMETHIONINE_S-ADENOSYLHOMOCYSTEINE TRANSPORTER"/>
    <property type="match status" value="1"/>
</dbReference>
<keyword evidence="3 6" id="KW-0812">Transmembrane</keyword>
<feature type="transmembrane region" description="Helical" evidence="6">
    <location>
        <begin position="134"/>
        <end position="152"/>
    </location>
</feature>
<feature type="domain" description="EamA" evidence="7">
    <location>
        <begin position="17"/>
        <end position="149"/>
    </location>
</feature>
<feature type="transmembrane region" description="Helical" evidence="6">
    <location>
        <begin position="164"/>
        <end position="181"/>
    </location>
</feature>
<feature type="transmembrane region" description="Helical" evidence="6">
    <location>
        <begin position="281"/>
        <end position="300"/>
    </location>
</feature>
<organism evidence="8">
    <name type="scientific">uncultured gamma proteobacterium HF4000_06A21</name>
    <dbReference type="NCBI Taxonomy" id="723581"/>
    <lineage>
        <taxon>Bacteria</taxon>
        <taxon>Pseudomonadati</taxon>
        <taxon>Pseudomonadota</taxon>
        <taxon>Gammaproteobacteria</taxon>
        <taxon>environmental samples</taxon>
    </lineage>
</organism>
<feature type="transmembrane region" description="Helical" evidence="6">
    <location>
        <begin position="193"/>
        <end position="216"/>
    </location>
</feature>
<feature type="domain" description="EamA" evidence="7">
    <location>
        <begin position="162"/>
        <end position="298"/>
    </location>
</feature>
<feature type="transmembrane region" description="Helical" evidence="6">
    <location>
        <begin position="228"/>
        <end position="247"/>
    </location>
</feature>
<evidence type="ECO:0000256" key="2">
    <source>
        <dbReference type="ARBA" id="ARBA00022475"/>
    </source>
</evidence>
<reference evidence="8" key="1">
    <citation type="submission" date="2010-01" db="EMBL/GenBank/DDBJ databases">
        <title>Genome fragments of uncultured bacteria from the North Pacific subtropical Gyre.</title>
        <authorList>
            <person name="Pham V.D."/>
            <person name="Delong E.F."/>
        </authorList>
    </citation>
    <scope>NUCLEOTIDE SEQUENCE</scope>
</reference>
<dbReference type="InterPro" id="IPR037185">
    <property type="entry name" value="EmrE-like"/>
</dbReference>
<feature type="transmembrane region" description="Helical" evidence="6">
    <location>
        <begin position="252"/>
        <end position="275"/>
    </location>
</feature>
<sequence>MSKHVVTESRVTRRLQGNSYGFAYGILWSTGFPVTYLLLEAWDPYTLAAARIGLAGLLLALAAYLVGQSYLWRTWPWRRAVLIGGIGVGISTVMLTLGVKYSNPVNAAVLSTTLPLVSAVMGIALKEEKIIPRLAMGIGIAVLGGVLIVLSAAEQELGWRGGEAFVMVSVVTWTWFSRASTAKLSTIPPYPRAVITMLSGALVLIPVTALLNFVGVSEIAWSIEGWNLFWILWLCPIAAGVSLVFWLKSAEYLGVTIAAIHINLVPFYVIVIAFFSGGGLSSYQIIGACLVVAGAVITQVRLGGTPGQLGSTGRP</sequence>
<proteinExistence type="predicted"/>
<name>E7C868_9GAMM</name>
<dbReference type="GO" id="GO:0005886">
    <property type="term" value="C:plasma membrane"/>
    <property type="evidence" value="ECO:0007669"/>
    <property type="project" value="UniProtKB-SubCell"/>
</dbReference>